<evidence type="ECO:0008006" key="4">
    <source>
        <dbReference type="Google" id="ProtNLM"/>
    </source>
</evidence>
<protein>
    <recommendedName>
        <fullName evidence="4">G protein-coupled receptor</fullName>
    </recommendedName>
</protein>
<comment type="caution">
    <text evidence="2">The sequence shown here is derived from an EMBL/GenBank/DDBJ whole genome shotgun (WGS) entry which is preliminary data.</text>
</comment>
<organism evidence="2 3">
    <name type="scientific">Pristionchus fissidentatus</name>
    <dbReference type="NCBI Taxonomy" id="1538716"/>
    <lineage>
        <taxon>Eukaryota</taxon>
        <taxon>Metazoa</taxon>
        <taxon>Ecdysozoa</taxon>
        <taxon>Nematoda</taxon>
        <taxon>Chromadorea</taxon>
        <taxon>Rhabditida</taxon>
        <taxon>Rhabditina</taxon>
        <taxon>Diplogasteromorpha</taxon>
        <taxon>Diplogasteroidea</taxon>
        <taxon>Neodiplogasteridae</taxon>
        <taxon>Pristionchus</taxon>
    </lineage>
</organism>
<evidence type="ECO:0000256" key="1">
    <source>
        <dbReference type="SAM" id="Phobius"/>
    </source>
</evidence>
<keyword evidence="1" id="KW-1133">Transmembrane helix</keyword>
<proteinExistence type="predicted"/>
<dbReference type="InterPro" id="IPR051119">
    <property type="entry name" value="Nematode_SR-like"/>
</dbReference>
<name>A0AAV5V0A0_9BILA</name>
<sequence>MCAFSLYKLHEAQTFNSALVQQERALLFHTVVTTLAHMIKCVQQYDPATALTTFLPPMLLLVTSSVVRRENQGVAACLNVFMTLLLRIADNFIPEIIHSGFAFNLPIYGSHCFSLSHTVGKVLIIATRFTAICFPLSLRNFWTPRRVKISSILMFAVPALSYAFILSNEPAFRFQSATRDISGPRRLGLIRFPNFCILNFENKYLQLMKLISSVGYFLFFVISTPMCAACVYNLRLAQKYNVR</sequence>
<dbReference type="PANTHER" id="PTHR31627:SF42">
    <property type="entry name" value="G_PROTEIN_RECEP_F1_2 DOMAIN-CONTAINING PROTEIN-RELATED"/>
    <property type="match status" value="1"/>
</dbReference>
<dbReference type="PANTHER" id="PTHR31627">
    <property type="entry name" value="SERPENTINE RECEPTOR CLASS GAMMA-RELATED"/>
    <property type="match status" value="1"/>
</dbReference>
<accession>A0AAV5V0A0</accession>
<evidence type="ECO:0000313" key="3">
    <source>
        <dbReference type="Proteomes" id="UP001432322"/>
    </source>
</evidence>
<dbReference type="EMBL" id="BTSY01000001">
    <property type="protein sequence ID" value="GMT12014.1"/>
    <property type="molecule type" value="Genomic_DNA"/>
</dbReference>
<gene>
    <name evidence="2" type="ORF">PFISCL1PPCAC_3311</name>
</gene>
<keyword evidence="1" id="KW-0812">Transmembrane</keyword>
<dbReference type="Proteomes" id="UP001432322">
    <property type="component" value="Unassembled WGS sequence"/>
</dbReference>
<feature type="transmembrane region" description="Helical" evidence="1">
    <location>
        <begin position="147"/>
        <end position="165"/>
    </location>
</feature>
<evidence type="ECO:0000313" key="2">
    <source>
        <dbReference type="EMBL" id="GMT12014.1"/>
    </source>
</evidence>
<dbReference type="Gene3D" id="1.20.1070.10">
    <property type="entry name" value="Rhodopsin 7-helix transmembrane proteins"/>
    <property type="match status" value="1"/>
</dbReference>
<keyword evidence="3" id="KW-1185">Reference proteome</keyword>
<keyword evidence="1" id="KW-0472">Membrane</keyword>
<dbReference type="AlphaFoldDB" id="A0AAV5V0A0"/>
<feature type="transmembrane region" description="Helical" evidence="1">
    <location>
        <begin position="214"/>
        <end position="234"/>
    </location>
</feature>
<reference evidence="2" key="1">
    <citation type="submission" date="2023-10" db="EMBL/GenBank/DDBJ databases">
        <title>Genome assembly of Pristionchus species.</title>
        <authorList>
            <person name="Yoshida K."/>
            <person name="Sommer R.J."/>
        </authorList>
    </citation>
    <scope>NUCLEOTIDE SEQUENCE</scope>
    <source>
        <strain evidence="2">RS5133</strain>
    </source>
</reference>